<sequence length="73" mass="8919">LRRVMLRIHKRIHCLVHECHCKLAKWLCENYRIIILPEFHTQRMIRRGQRRILSGSDIQRNENSSRDLPQCLE</sequence>
<dbReference type="EMBL" id="CAJVPU010061254">
    <property type="protein sequence ID" value="CAG8778314.1"/>
    <property type="molecule type" value="Genomic_DNA"/>
</dbReference>
<gene>
    <name evidence="1" type="ORF">DHETER_LOCUS16258</name>
</gene>
<name>A0ACA9R607_9GLOM</name>
<dbReference type="Proteomes" id="UP000789702">
    <property type="component" value="Unassembled WGS sequence"/>
</dbReference>
<accession>A0ACA9R607</accession>
<feature type="non-terminal residue" evidence="1">
    <location>
        <position position="1"/>
    </location>
</feature>
<evidence type="ECO:0000313" key="1">
    <source>
        <dbReference type="EMBL" id="CAG8778314.1"/>
    </source>
</evidence>
<feature type="non-terminal residue" evidence="1">
    <location>
        <position position="73"/>
    </location>
</feature>
<keyword evidence="2" id="KW-1185">Reference proteome</keyword>
<protein>
    <submittedName>
        <fullName evidence="1">216_t:CDS:1</fullName>
    </submittedName>
</protein>
<evidence type="ECO:0000313" key="2">
    <source>
        <dbReference type="Proteomes" id="UP000789702"/>
    </source>
</evidence>
<comment type="caution">
    <text evidence="1">The sequence shown here is derived from an EMBL/GenBank/DDBJ whole genome shotgun (WGS) entry which is preliminary data.</text>
</comment>
<organism evidence="1 2">
    <name type="scientific">Dentiscutata heterogama</name>
    <dbReference type="NCBI Taxonomy" id="1316150"/>
    <lineage>
        <taxon>Eukaryota</taxon>
        <taxon>Fungi</taxon>
        <taxon>Fungi incertae sedis</taxon>
        <taxon>Mucoromycota</taxon>
        <taxon>Glomeromycotina</taxon>
        <taxon>Glomeromycetes</taxon>
        <taxon>Diversisporales</taxon>
        <taxon>Gigasporaceae</taxon>
        <taxon>Dentiscutata</taxon>
    </lineage>
</organism>
<proteinExistence type="predicted"/>
<reference evidence="1" key="1">
    <citation type="submission" date="2021-06" db="EMBL/GenBank/DDBJ databases">
        <authorList>
            <person name="Kallberg Y."/>
            <person name="Tangrot J."/>
            <person name="Rosling A."/>
        </authorList>
    </citation>
    <scope>NUCLEOTIDE SEQUENCE</scope>
    <source>
        <strain evidence="1">IL203A</strain>
    </source>
</reference>